<evidence type="ECO:0000259" key="2">
    <source>
        <dbReference type="Pfam" id="PF02698"/>
    </source>
</evidence>
<proteinExistence type="predicted"/>
<reference evidence="3 4" key="1">
    <citation type="submission" date="2019-09" db="EMBL/GenBank/DDBJ databases">
        <title>Polymorphobacter sp. isolated from a lake in China.</title>
        <authorList>
            <person name="Liu Z."/>
        </authorList>
    </citation>
    <scope>NUCLEOTIDE SEQUENCE [LARGE SCALE GENOMIC DNA]</scope>
    <source>
        <strain evidence="3 4">D40P</strain>
    </source>
</reference>
<feature type="domain" description="DUF218" evidence="2">
    <location>
        <begin position="40"/>
        <end position="158"/>
    </location>
</feature>
<keyword evidence="4" id="KW-1185">Reference proteome</keyword>
<dbReference type="Proteomes" id="UP000481327">
    <property type="component" value="Unassembled WGS sequence"/>
</dbReference>
<feature type="transmembrane region" description="Helical" evidence="1">
    <location>
        <begin position="6"/>
        <end position="25"/>
    </location>
</feature>
<dbReference type="RefSeq" id="WP_152579067.1">
    <property type="nucleotide sequence ID" value="NZ_JAATJI010000001.1"/>
</dbReference>
<sequence>MTLAGVLLRLVAVLALGWLGGFLWFSLTLPDPAPLAVKTDAVVVLTGGAGRLARGLAVLEAGSAKRMLVSGVDRRTTRKQLAAAADSPQSRFSTTDLGYEAIDTRSNAEETARWVAQHQFSTIRLVTSAGHMRRARLELSRVLPPAVLVVSDAVPVEPKAPSIAAEYSKYLLRRVALTLGAE</sequence>
<dbReference type="InterPro" id="IPR003848">
    <property type="entry name" value="DUF218"/>
</dbReference>
<protein>
    <submittedName>
        <fullName evidence="3">YdcF family protein</fullName>
    </submittedName>
</protein>
<keyword evidence="1" id="KW-0472">Membrane</keyword>
<dbReference type="CDD" id="cd06259">
    <property type="entry name" value="YdcF-like"/>
    <property type="match status" value="1"/>
</dbReference>
<dbReference type="EMBL" id="WIOL01000008">
    <property type="protein sequence ID" value="MQT18596.1"/>
    <property type="molecule type" value="Genomic_DNA"/>
</dbReference>
<evidence type="ECO:0000313" key="4">
    <source>
        <dbReference type="Proteomes" id="UP000481327"/>
    </source>
</evidence>
<organism evidence="3 4">
    <name type="scientific">Sandarakinorhabdus fusca</name>
    <dbReference type="NCBI Taxonomy" id="1439888"/>
    <lineage>
        <taxon>Bacteria</taxon>
        <taxon>Pseudomonadati</taxon>
        <taxon>Pseudomonadota</taxon>
        <taxon>Alphaproteobacteria</taxon>
        <taxon>Sphingomonadales</taxon>
        <taxon>Sphingosinicellaceae</taxon>
        <taxon>Sandarakinorhabdus</taxon>
    </lineage>
</organism>
<dbReference type="Pfam" id="PF02698">
    <property type="entry name" value="DUF218"/>
    <property type="match status" value="1"/>
</dbReference>
<keyword evidence="1" id="KW-0812">Transmembrane</keyword>
<evidence type="ECO:0000256" key="1">
    <source>
        <dbReference type="SAM" id="Phobius"/>
    </source>
</evidence>
<dbReference type="OrthoDB" id="9812311at2"/>
<comment type="caution">
    <text evidence="3">The sequence shown here is derived from an EMBL/GenBank/DDBJ whole genome shotgun (WGS) entry which is preliminary data.</text>
</comment>
<gene>
    <name evidence="3" type="ORF">F3168_15185</name>
</gene>
<dbReference type="AlphaFoldDB" id="A0A7C9GRR4"/>
<accession>A0A7C9GRR4</accession>
<keyword evidence="1" id="KW-1133">Transmembrane helix</keyword>
<name>A0A7C9GRR4_9SPHN</name>
<evidence type="ECO:0000313" key="3">
    <source>
        <dbReference type="EMBL" id="MQT18596.1"/>
    </source>
</evidence>